<organism evidence="1">
    <name type="scientific">Siphoviridae sp. ctHMI2</name>
    <dbReference type="NCBI Taxonomy" id="2826231"/>
    <lineage>
        <taxon>Viruses</taxon>
        <taxon>Duplodnaviria</taxon>
        <taxon>Heunggongvirae</taxon>
        <taxon>Uroviricota</taxon>
        <taxon>Caudoviricetes</taxon>
    </lineage>
</organism>
<protein>
    <submittedName>
        <fullName evidence="1">Tail protein</fullName>
    </submittedName>
</protein>
<proteinExistence type="predicted"/>
<reference evidence="1" key="1">
    <citation type="journal article" date="2021" name="Proc. Natl. Acad. Sci. U.S.A.">
        <title>A Catalog of Tens of Thousands of Viruses from Human Metagenomes Reveals Hidden Associations with Chronic Diseases.</title>
        <authorList>
            <person name="Tisza M.J."/>
            <person name="Buck C.B."/>
        </authorList>
    </citation>
    <scope>NUCLEOTIDE SEQUENCE</scope>
    <source>
        <strain evidence="1">CtHMI2</strain>
    </source>
</reference>
<name>A0A8S5MKH2_9CAUD</name>
<dbReference type="EMBL" id="BK014919">
    <property type="protein sequence ID" value="DAD82419.1"/>
    <property type="molecule type" value="Genomic_DNA"/>
</dbReference>
<accession>A0A8S5MKH2</accession>
<sequence>MAICKCPAAAALPNIPNFTCAESFGQIQKVAFQRLYKSAGGKNSFTADAGIGKLASWSPLLAAEDGTKIVISPYIQAPTAEAGAPRTFGGGNETLGGIEEIIGREPTPFTGVIRKMPQSLIKALKELQCESDSQNLGVYLFDENGSIGALQDPTTATTYYPIPIRSLFVGDKTLGGLEAPDSNAVQWSFLPNWSDDLVVLTPEDFNPLTDLKNAAG</sequence>
<evidence type="ECO:0000313" key="1">
    <source>
        <dbReference type="EMBL" id="DAD82419.1"/>
    </source>
</evidence>